<dbReference type="SMART" id="SM00895">
    <property type="entry name" value="FCD"/>
    <property type="match status" value="1"/>
</dbReference>
<dbReference type="SUPFAM" id="SSF48008">
    <property type="entry name" value="GntR ligand-binding domain-like"/>
    <property type="match status" value="1"/>
</dbReference>
<dbReference type="RefSeq" id="WP_155037824.1">
    <property type="nucleotide sequence ID" value="NZ_JBHGCD010000008.1"/>
</dbReference>
<keyword evidence="6" id="KW-1185">Reference proteome</keyword>
<dbReference type="Pfam" id="PF00392">
    <property type="entry name" value="GntR"/>
    <property type="match status" value="1"/>
</dbReference>
<name>A0A844HGD4_9RHOB</name>
<dbReference type="InterPro" id="IPR036390">
    <property type="entry name" value="WH_DNA-bd_sf"/>
</dbReference>
<dbReference type="InterPro" id="IPR036388">
    <property type="entry name" value="WH-like_DNA-bd_sf"/>
</dbReference>
<keyword evidence="1" id="KW-0805">Transcription regulation</keyword>
<dbReference type="Proteomes" id="UP000449846">
    <property type="component" value="Unassembled WGS sequence"/>
</dbReference>
<dbReference type="OrthoDB" id="9028214at2"/>
<feature type="domain" description="HTH gntR-type" evidence="4">
    <location>
        <begin position="14"/>
        <end position="82"/>
    </location>
</feature>
<dbReference type="GO" id="GO:0003677">
    <property type="term" value="F:DNA binding"/>
    <property type="evidence" value="ECO:0007669"/>
    <property type="project" value="UniProtKB-KW"/>
</dbReference>
<evidence type="ECO:0000313" key="6">
    <source>
        <dbReference type="Proteomes" id="UP000449846"/>
    </source>
</evidence>
<dbReference type="SUPFAM" id="SSF46785">
    <property type="entry name" value="Winged helix' DNA-binding domain"/>
    <property type="match status" value="1"/>
</dbReference>
<dbReference type="InterPro" id="IPR011711">
    <property type="entry name" value="GntR_C"/>
</dbReference>
<dbReference type="Pfam" id="PF07729">
    <property type="entry name" value="FCD"/>
    <property type="match status" value="1"/>
</dbReference>
<proteinExistence type="predicted"/>
<dbReference type="Gene3D" id="1.20.120.530">
    <property type="entry name" value="GntR ligand-binding domain-like"/>
    <property type="match status" value="1"/>
</dbReference>
<dbReference type="PANTHER" id="PTHR43537:SF5">
    <property type="entry name" value="UXU OPERON TRANSCRIPTIONAL REGULATOR"/>
    <property type="match status" value="1"/>
</dbReference>
<evidence type="ECO:0000256" key="1">
    <source>
        <dbReference type="ARBA" id="ARBA00023015"/>
    </source>
</evidence>
<dbReference type="PROSITE" id="PS50949">
    <property type="entry name" value="HTH_GNTR"/>
    <property type="match status" value="1"/>
</dbReference>
<dbReference type="PRINTS" id="PR00035">
    <property type="entry name" value="HTHGNTR"/>
</dbReference>
<dbReference type="PANTHER" id="PTHR43537">
    <property type="entry name" value="TRANSCRIPTIONAL REGULATOR, GNTR FAMILY"/>
    <property type="match status" value="1"/>
</dbReference>
<evidence type="ECO:0000313" key="5">
    <source>
        <dbReference type="EMBL" id="MTH57899.1"/>
    </source>
</evidence>
<dbReference type="InterPro" id="IPR008920">
    <property type="entry name" value="TF_FadR/GntR_C"/>
</dbReference>
<dbReference type="SMART" id="SM00345">
    <property type="entry name" value="HTH_GNTR"/>
    <property type="match status" value="1"/>
</dbReference>
<dbReference type="CDD" id="cd07377">
    <property type="entry name" value="WHTH_GntR"/>
    <property type="match status" value="1"/>
</dbReference>
<dbReference type="Gene3D" id="1.10.10.10">
    <property type="entry name" value="Winged helix-like DNA-binding domain superfamily/Winged helix DNA-binding domain"/>
    <property type="match status" value="1"/>
</dbReference>
<evidence type="ECO:0000256" key="2">
    <source>
        <dbReference type="ARBA" id="ARBA00023125"/>
    </source>
</evidence>
<accession>A0A844HGD4</accession>
<comment type="caution">
    <text evidence="5">The sequence shown here is derived from an EMBL/GenBank/DDBJ whole genome shotgun (WGS) entry which is preliminary data.</text>
</comment>
<evidence type="ECO:0000259" key="4">
    <source>
        <dbReference type="PROSITE" id="PS50949"/>
    </source>
</evidence>
<reference evidence="5 6" key="1">
    <citation type="submission" date="2019-11" db="EMBL/GenBank/DDBJ databases">
        <authorList>
            <person name="Dong K."/>
        </authorList>
    </citation>
    <scope>NUCLEOTIDE SEQUENCE [LARGE SCALE GENOMIC DNA]</scope>
    <source>
        <strain evidence="5 6">NBRC 112902</strain>
    </source>
</reference>
<dbReference type="GO" id="GO:0003700">
    <property type="term" value="F:DNA-binding transcription factor activity"/>
    <property type="evidence" value="ECO:0007669"/>
    <property type="project" value="InterPro"/>
</dbReference>
<keyword evidence="3" id="KW-0804">Transcription</keyword>
<protein>
    <submittedName>
        <fullName evidence="5">FCD domain-containing protein</fullName>
    </submittedName>
</protein>
<gene>
    <name evidence="5" type="ORF">GL300_01610</name>
</gene>
<evidence type="ECO:0000256" key="3">
    <source>
        <dbReference type="ARBA" id="ARBA00023163"/>
    </source>
</evidence>
<dbReference type="InterPro" id="IPR000524">
    <property type="entry name" value="Tscrpt_reg_HTH_GntR"/>
</dbReference>
<sequence length="246" mass="27201">MKQNVGAAIPPVRESMVDRISDALRRELQAGRFQPGDRLPSENELTRLHSVSRAVVREAIAALRADGLVEARKGAGVFALDPAQRESRPFDDLTTARISSVIELLELRTACEIESAALAAARRSPSQLEAILDAHHAVERCLRNGQPTRDADFEFHLAIAKATQNRRFPDFLQLIRSGIIPRGELQGGQPGERPRDYNLHLQEEHSRIVDAILEGDGAAAAQRMREHLRGSLERYQELLRAGGSAN</sequence>
<dbReference type="EMBL" id="WMIG01000001">
    <property type="protein sequence ID" value="MTH57899.1"/>
    <property type="molecule type" value="Genomic_DNA"/>
</dbReference>
<dbReference type="AlphaFoldDB" id="A0A844HGD4"/>
<organism evidence="5 6">
    <name type="scientific">Paracoccus litorisediminis</name>
    <dbReference type="NCBI Taxonomy" id="2006130"/>
    <lineage>
        <taxon>Bacteria</taxon>
        <taxon>Pseudomonadati</taxon>
        <taxon>Pseudomonadota</taxon>
        <taxon>Alphaproteobacteria</taxon>
        <taxon>Rhodobacterales</taxon>
        <taxon>Paracoccaceae</taxon>
        <taxon>Paracoccus</taxon>
    </lineage>
</organism>
<keyword evidence="2" id="KW-0238">DNA-binding</keyword>